<evidence type="ECO:0000313" key="2">
    <source>
        <dbReference type="Proteomes" id="UP000177798"/>
    </source>
</evidence>
<proteinExistence type="predicted"/>
<evidence type="ECO:0000313" key="1">
    <source>
        <dbReference type="EMBL" id="APA16158.1"/>
    </source>
</evidence>
<sequence>MSVSLLGSNRDYWKLRLGLIYVHHIHYHVLSFSFYSSLRAALVTVVLIIEGRRVAKPEEHVLTPGYVFIAAGDLRKKTTIYTAQLAPVMVATAEAVALIFAVHALGRTCTGGCGENSKV</sequence>
<reference evidence="2" key="1">
    <citation type="journal article" date="2017" name="Genome Biol. Evol.">
        <title>The complete genome sequence of the phytopathogenic fungus Sclerotinia sclerotiorum reveals insights into the genome architecture of broad host range pathogens.</title>
        <authorList>
            <person name="Derbyshire M."/>
            <person name="Denton-Giles M."/>
            <person name="Hegedus D."/>
            <person name="Seifbarghy S."/>
            <person name="Rollins J."/>
            <person name="van Kan J."/>
            <person name="Seidl M.F."/>
            <person name="Faino L."/>
            <person name="Mbengue M."/>
            <person name="Navaud O."/>
            <person name="Raffaele S."/>
            <person name="Hammond-Kosack K."/>
            <person name="Heard S."/>
            <person name="Oliver R."/>
        </authorList>
    </citation>
    <scope>NUCLEOTIDE SEQUENCE [LARGE SCALE GENOMIC DNA]</scope>
    <source>
        <strain evidence="2">ATCC 18683 / 1980 / Ss-1</strain>
    </source>
</reference>
<protein>
    <submittedName>
        <fullName evidence="1">Uncharacterized protein</fullName>
    </submittedName>
</protein>
<dbReference type="EMBL" id="CP017829">
    <property type="protein sequence ID" value="APA16158.1"/>
    <property type="molecule type" value="Genomic_DNA"/>
</dbReference>
<dbReference type="VEuPathDB" id="FungiDB:sscle_16g109280"/>
<gene>
    <name evidence="1" type="ORF">sscle_16g109280</name>
</gene>
<organism evidence="1 2">
    <name type="scientific">Sclerotinia sclerotiorum (strain ATCC 18683 / 1980 / Ss-1)</name>
    <name type="common">White mold</name>
    <name type="synonym">Whetzelinia sclerotiorum</name>
    <dbReference type="NCBI Taxonomy" id="665079"/>
    <lineage>
        <taxon>Eukaryota</taxon>
        <taxon>Fungi</taxon>
        <taxon>Dikarya</taxon>
        <taxon>Ascomycota</taxon>
        <taxon>Pezizomycotina</taxon>
        <taxon>Leotiomycetes</taxon>
        <taxon>Helotiales</taxon>
        <taxon>Sclerotiniaceae</taxon>
        <taxon>Sclerotinia</taxon>
    </lineage>
</organism>
<dbReference type="Proteomes" id="UP000177798">
    <property type="component" value="Chromosome 16"/>
</dbReference>
<accession>A0A1D9QMH7</accession>
<name>A0A1D9QMH7_SCLS1</name>
<dbReference type="AlphaFoldDB" id="A0A1D9QMH7"/>